<dbReference type="EMBL" id="LAZR01001985">
    <property type="protein sequence ID" value="KKN36157.1"/>
    <property type="molecule type" value="Genomic_DNA"/>
</dbReference>
<feature type="compositionally biased region" description="Basic residues" evidence="1">
    <location>
        <begin position="137"/>
        <end position="159"/>
    </location>
</feature>
<gene>
    <name evidence="2" type="ORF">LCGC14_0776400</name>
</gene>
<accession>A0A0F9QGM7</accession>
<name>A0A0F9QGM7_9ZZZZ</name>
<evidence type="ECO:0000313" key="2">
    <source>
        <dbReference type="EMBL" id="KKN36157.1"/>
    </source>
</evidence>
<evidence type="ECO:0000256" key="1">
    <source>
        <dbReference type="SAM" id="MobiDB-lite"/>
    </source>
</evidence>
<dbReference type="AlphaFoldDB" id="A0A0F9QGM7"/>
<organism evidence="2">
    <name type="scientific">marine sediment metagenome</name>
    <dbReference type="NCBI Taxonomy" id="412755"/>
    <lineage>
        <taxon>unclassified sequences</taxon>
        <taxon>metagenomes</taxon>
        <taxon>ecological metagenomes</taxon>
    </lineage>
</organism>
<reference evidence="2" key="1">
    <citation type="journal article" date="2015" name="Nature">
        <title>Complex archaea that bridge the gap between prokaryotes and eukaryotes.</title>
        <authorList>
            <person name="Spang A."/>
            <person name="Saw J.H."/>
            <person name="Jorgensen S.L."/>
            <person name="Zaremba-Niedzwiedzka K."/>
            <person name="Martijn J."/>
            <person name="Lind A.E."/>
            <person name="van Eijk R."/>
            <person name="Schleper C."/>
            <person name="Guy L."/>
            <person name="Ettema T.J."/>
        </authorList>
    </citation>
    <scope>NUCLEOTIDE SEQUENCE</scope>
</reference>
<sequence>MDKRSKRPSASRLAKIQKAQDLCEDFESGESGRQAMDLGLVVIIHWLGGHRGGSLHVMIDDGVDDRRLAEWWPGTGTAVLRTDPPEWTRFDNAMELLATAARVRGSIRPSDCGKKWNPPGDKDKAKKGPSKQPPSKATKKARKTKRRNAARRLSKRRKTIAQMEADRAFHEQHCGS</sequence>
<feature type="compositionally biased region" description="Basic and acidic residues" evidence="1">
    <location>
        <begin position="164"/>
        <end position="176"/>
    </location>
</feature>
<proteinExistence type="predicted"/>
<feature type="region of interest" description="Disordered" evidence="1">
    <location>
        <begin position="107"/>
        <end position="176"/>
    </location>
</feature>
<comment type="caution">
    <text evidence="2">The sequence shown here is derived from an EMBL/GenBank/DDBJ whole genome shotgun (WGS) entry which is preliminary data.</text>
</comment>
<protein>
    <submittedName>
        <fullName evidence="2">Uncharacterized protein</fullName>
    </submittedName>
</protein>